<evidence type="ECO:0000313" key="2">
    <source>
        <dbReference type="Proteomes" id="UP001597560"/>
    </source>
</evidence>
<reference evidence="2" key="1">
    <citation type="journal article" date="2019" name="Int. J. Syst. Evol. Microbiol.">
        <title>The Global Catalogue of Microorganisms (GCM) 10K type strain sequencing project: providing services to taxonomists for standard genome sequencing and annotation.</title>
        <authorList>
            <consortium name="The Broad Institute Genomics Platform"/>
            <consortium name="The Broad Institute Genome Sequencing Center for Infectious Disease"/>
            <person name="Wu L."/>
            <person name="Ma J."/>
        </authorList>
    </citation>
    <scope>NUCLEOTIDE SEQUENCE [LARGE SCALE GENOMIC DNA]</scope>
    <source>
        <strain evidence="2">KCTC 23098</strain>
    </source>
</reference>
<organism evidence="1 2">
    <name type="scientific">Olivibacter jilunii</name>
    <dbReference type="NCBI Taxonomy" id="985016"/>
    <lineage>
        <taxon>Bacteria</taxon>
        <taxon>Pseudomonadati</taxon>
        <taxon>Bacteroidota</taxon>
        <taxon>Sphingobacteriia</taxon>
        <taxon>Sphingobacteriales</taxon>
        <taxon>Sphingobacteriaceae</taxon>
        <taxon>Olivibacter</taxon>
    </lineage>
</organism>
<protein>
    <submittedName>
        <fullName evidence="1">Uncharacterized protein</fullName>
    </submittedName>
</protein>
<proteinExistence type="predicted"/>
<comment type="caution">
    <text evidence="1">The sequence shown here is derived from an EMBL/GenBank/DDBJ whole genome shotgun (WGS) entry which is preliminary data.</text>
</comment>
<dbReference type="Proteomes" id="UP001597560">
    <property type="component" value="Unassembled WGS sequence"/>
</dbReference>
<gene>
    <name evidence="1" type="ORF">ACFS6J_26455</name>
</gene>
<dbReference type="RefSeq" id="WP_377613346.1">
    <property type="nucleotide sequence ID" value="NZ_JBHUPA010000029.1"/>
</dbReference>
<name>A0ABW6BB66_9SPHI</name>
<keyword evidence="2" id="KW-1185">Reference proteome</keyword>
<evidence type="ECO:0000313" key="1">
    <source>
        <dbReference type="EMBL" id="MFD2965371.1"/>
    </source>
</evidence>
<accession>A0ABW6BB66</accession>
<sequence length="63" mass="7468">MNFRTNWSAIFQEKKMADLKPTTITPFDADSCRNELNEAQFSEEKEEYGDFDISDDYLMLFDD</sequence>
<dbReference type="EMBL" id="JBHUPA010000029">
    <property type="protein sequence ID" value="MFD2965371.1"/>
    <property type="molecule type" value="Genomic_DNA"/>
</dbReference>